<dbReference type="AlphaFoldDB" id="A0A2G8KQX6"/>
<dbReference type="Gene3D" id="1.20.58.60">
    <property type="match status" value="2"/>
</dbReference>
<dbReference type="SUPFAM" id="SSF46966">
    <property type="entry name" value="Spectrin repeat"/>
    <property type="match status" value="2"/>
</dbReference>
<sequence>MQQGARIDGDIKSRKGMMEEVIQAANQLMTECQPGEASILKSKLETVHSRYSQVSDNTEEHTRQLSSLQDKLNDFEKALDELEDWMLPLLERVESKEFMQQELPVIQEQLRDNSKQFDSHRSLFQRIHEMARELMDHPKAMDVSEIKTMLTNCTMNWECLENALTKRNEQFERKNASAKKFNTSYSEVGGWLGSSERKLDQMGPVGRDIKMLQSQISDLKITENGRLGAIYDRLISETEENINNRPHYRSTELDLSKPLDRRPTTYTEPEYVEDKDTFVDIQVAEVKQRHENLQLLIVERLEDLELMLQFMERCGGVFGLLEWANTTE</sequence>
<feature type="coiled-coil region" evidence="1">
    <location>
        <begin position="58"/>
        <end position="85"/>
    </location>
</feature>
<reference evidence="2 3" key="1">
    <citation type="journal article" date="2017" name="PLoS Biol.">
        <title>The sea cucumber genome provides insights into morphological evolution and visceral regeneration.</title>
        <authorList>
            <person name="Zhang X."/>
            <person name="Sun L."/>
            <person name="Yuan J."/>
            <person name="Sun Y."/>
            <person name="Gao Y."/>
            <person name="Zhang L."/>
            <person name="Li S."/>
            <person name="Dai H."/>
            <person name="Hamel J.F."/>
            <person name="Liu C."/>
            <person name="Yu Y."/>
            <person name="Liu S."/>
            <person name="Lin W."/>
            <person name="Guo K."/>
            <person name="Jin S."/>
            <person name="Xu P."/>
            <person name="Storey K.B."/>
            <person name="Huan P."/>
            <person name="Zhang T."/>
            <person name="Zhou Y."/>
            <person name="Zhang J."/>
            <person name="Lin C."/>
            <person name="Li X."/>
            <person name="Xing L."/>
            <person name="Huo D."/>
            <person name="Sun M."/>
            <person name="Wang L."/>
            <person name="Mercier A."/>
            <person name="Li F."/>
            <person name="Yang H."/>
            <person name="Xiang J."/>
        </authorList>
    </citation>
    <scope>NUCLEOTIDE SEQUENCE [LARGE SCALE GENOMIC DNA]</scope>
    <source>
        <strain evidence="2">Shaxun</strain>
        <tissue evidence="2">Muscle</tissue>
    </source>
</reference>
<dbReference type="CDD" id="cd00176">
    <property type="entry name" value="SPEC"/>
    <property type="match status" value="1"/>
</dbReference>
<dbReference type="OrthoDB" id="10645711at2759"/>
<organism evidence="2 3">
    <name type="scientific">Stichopus japonicus</name>
    <name type="common">Sea cucumber</name>
    <dbReference type="NCBI Taxonomy" id="307972"/>
    <lineage>
        <taxon>Eukaryota</taxon>
        <taxon>Metazoa</taxon>
        <taxon>Echinodermata</taxon>
        <taxon>Eleutherozoa</taxon>
        <taxon>Echinozoa</taxon>
        <taxon>Holothuroidea</taxon>
        <taxon>Aspidochirotacea</taxon>
        <taxon>Aspidochirotida</taxon>
        <taxon>Stichopodidae</taxon>
        <taxon>Apostichopus</taxon>
    </lineage>
</organism>
<dbReference type="Proteomes" id="UP000230750">
    <property type="component" value="Unassembled WGS sequence"/>
</dbReference>
<accession>A0A2G8KQX6</accession>
<evidence type="ECO:0000313" key="2">
    <source>
        <dbReference type="EMBL" id="PIK50375.1"/>
    </source>
</evidence>
<evidence type="ECO:0000313" key="3">
    <source>
        <dbReference type="Proteomes" id="UP000230750"/>
    </source>
</evidence>
<dbReference type="EMBL" id="MRZV01000421">
    <property type="protein sequence ID" value="PIK50375.1"/>
    <property type="molecule type" value="Genomic_DNA"/>
</dbReference>
<name>A0A2G8KQX6_STIJA</name>
<evidence type="ECO:0000256" key="1">
    <source>
        <dbReference type="SAM" id="Coils"/>
    </source>
</evidence>
<keyword evidence="1" id="KW-0175">Coiled coil</keyword>
<comment type="caution">
    <text evidence="2">The sequence shown here is derived from an EMBL/GenBank/DDBJ whole genome shotgun (WGS) entry which is preliminary data.</text>
</comment>
<dbReference type="InterPro" id="IPR018159">
    <property type="entry name" value="Spectrin/alpha-actinin"/>
</dbReference>
<proteinExistence type="predicted"/>
<dbReference type="SMART" id="SM00150">
    <property type="entry name" value="SPEC"/>
    <property type="match status" value="2"/>
</dbReference>
<dbReference type="STRING" id="307972.A0A2G8KQX6"/>
<protein>
    <submittedName>
        <fullName evidence="2">Putative nesprin-1</fullName>
    </submittedName>
</protein>
<keyword evidence="3" id="KW-1185">Reference proteome</keyword>
<gene>
    <name evidence="2" type="ORF">BSL78_12741</name>
</gene>
<dbReference type="PANTHER" id="PTHR11915">
    <property type="entry name" value="SPECTRIN/FILAMIN RELATED CYTOSKELETAL PROTEIN"/>
    <property type="match status" value="1"/>
</dbReference>